<proteinExistence type="inferred from homology"/>
<name>A0A9X4XN48_9BRAD</name>
<evidence type="ECO:0000259" key="4">
    <source>
        <dbReference type="SMART" id="SM00093"/>
    </source>
</evidence>
<dbReference type="Gene3D" id="3.30.497.10">
    <property type="entry name" value="Antithrombin, subunit I, domain 2"/>
    <property type="match status" value="1"/>
</dbReference>
<dbReference type="InterPro" id="IPR042178">
    <property type="entry name" value="Serpin_sf_1"/>
</dbReference>
<protein>
    <recommendedName>
        <fullName evidence="4">Serpin domain-containing protein</fullName>
    </recommendedName>
</protein>
<sequence length="541" mass="54251">MSARVIAVPSACLSILVSVLVSALLVAGPAGPAAAQADPSATTPAAKPAGKPAPAARKKTADRPPGAPAAAKGVPAKRSSAGGAKSRAVKPATAAGAGAAGAAVATSAAAPTSATPDPAAMLTAQSRLAVRLVDALRKETPDAANLVVSPGSLAMVMALIDLGADDRLRAALARTLAFVDDAAAPPGTAADRKASARKGDRTATPPTPPADLAAVRRLAQALRSDPAAAEVLSVADALWIDPAANPKEPTLAAVAAAGGTVFRERLGDPATLARINGWVGEKTRGLIPTILDRVPADAGLVAVNALAFKDRWRTAFAEARTRPAPFTRLDGSTVEVPLMAATFEAVPMRSDERFVAAELGYAHERFALVLLTSRDAPQPAAAFAPVAGWLSGDGFAAGPADVALPRLALAERAALLPALDALGLKAGRASPTALAGFAPGQRIAEVIQKTVLKIDESGTEAAAATAVVTVRSATRPSHPRLAFDKPFWFALRDKVTGLVLLAGYVGDAGRAVATAAASPEPPAVPPATAAPAAEPPPVPPA</sequence>
<dbReference type="Pfam" id="PF00079">
    <property type="entry name" value="Serpin"/>
    <property type="match status" value="1"/>
</dbReference>
<feature type="domain" description="Serpin" evidence="4">
    <location>
        <begin position="130"/>
        <end position="508"/>
    </location>
</feature>
<organism evidence="5 6">
    <name type="scientific">Rhodoplanes serenus</name>
    <dbReference type="NCBI Taxonomy" id="200615"/>
    <lineage>
        <taxon>Bacteria</taxon>
        <taxon>Pseudomonadati</taxon>
        <taxon>Pseudomonadota</taxon>
        <taxon>Alphaproteobacteria</taxon>
        <taxon>Hyphomicrobiales</taxon>
        <taxon>Nitrobacteraceae</taxon>
        <taxon>Rhodoplanes</taxon>
    </lineage>
</organism>
<dbReference type="InterPro" id="IPR000215">
    <property type="entry name" value="Serpin_fam"/>
</dbReference>
<comment type="caution">
    <text evidence="5">The sequence shown here is derived from an EMBL/GenBank/DDBJ whole genome shotgun (WGS) entry which is preliminary data.</text>
</comment>
<feature type="chain" id="PRO_5040850583" description="Serpin domain-containing protein" evidence="3">
    <location>
        <begin position="24"/>
        <end position="541"/>
    </location>
</feature>
<dbReference type="SUPFAM" id="SSF56574">
    <property type="entry name" value="Serpins"/>
    <property type="match status" value="1"/>
</dbReference>
<dbReference type="SMART" id="SM00093">
    <property type="entry name" value="SERPIN"/>
    <property type="match status" value="1"/>
</dbReference>
<evidence type="ECO:0000256" key="1">
    <source>
        <dbReference type="RuleBase" id="RU000411"/>
    </source>
</evidence>
<dbReference type="Proteomes" id="UP000438991">
    <property type="component" value="Unassembled WGS sequence"/>
</dbReference>
<feature type="non-terminal residue" evidence="5">
    <location>
        <position position="541"/>
    </location>
</feature>
<dbReference type="PANTHER" id="PTHR11461:SF211">
    <property type="entry name" value="GH10112P-RELATED"/>
    <property type="match status" value="1"/>
</dbReference>
<dbReference type="InterPro" id="IPR042185">
    <property type="entry name" value="Serpin_sf_2"/>
</dbReference>
<dbReference type="AlphaFoldDB" id="A0A9X4XN48"/>
<feature type="compositionally biased region" description="Basic and acidic residues" evidence="2">
    <location>
        <begin position="190"/>
        <end position="201"/>
    </location>
</feature>
<feature type="region of interest" description="Disordered" evidence="2">
    <location>
        <begin position="32"/>
        <end position="88"/>
    </location>
</feature>
<accession>A0A9X4XN48</accession>
<evidence type="ECO:0000313" key="6">
    <source>
        <dbReference type="Proteomes" id="UP000438991"/>
    </source>
</evidence>
<reference evidence="5 6" key="1">
    <citation type="submission" date="2019-11" db="EMBL/GenBank/DDBJ databases">
        <title>Whole-genome sequence of Rhodoplanes serenus DSM 18633, type strain.</title>
        <authorList>
            <person name="Kyndt J.A."/>
            <person name="Meyer T.E."/>
        </authorList>
    </citation>
    <scope>NUCLEOTIDE SEQUENCE [LARGE SCALE GENOMIC DNA]</scope>
    <source>
        <strain evidence="5 6">DSM 18633</strain>
    </source>
</reference>
<evidence type="ECO:0000256" key="3">
    <source>
        <dbReference type="SAM" id="SignalP"/>
    </source>
</evidence>
<evidence type="ECO:0000256" key="2">
    <source>
        <dbReference type="SAM" id="MobiDB-lite"/>
    </source>
</evidence>
<feature type="signal peptide" evidence="3">
    <location>
        <begin position="1"/>
        <end position="23"/>
    </location>
</feature>
<dbReference type="InterPro" id="IPR023796">
    <property type="entry name" value="Serpin_dom"/>
</dbReference>
<dbReference type="InterPro" id="IPR036186">
    <property type="entry name" value="Serpin_sf"/>
</dbReference>
<dbReference type="Gene3D" id="2.30.39.10">
    <property type="entry name" value="Alpha-1-antitrypsin, domain 1"/>
    <property type="match status" value="1"/>
</dbReference>
<gene>
    <name evidence="5" type="ORF">GJ689_18925</name>
</gene>
<keyword evidence="3" id="KW-0732">Signal</keyword>
<feature type="region of interest" description="Disordered" evidence="2">
    <location>
        <begin position="515"/>
        <end position="541"/>
    </location>
</feature>
<feature type="region of interest" description="Disordered" evidence="2">
    <location>
        <begin position="184"/>
        <end position="210"/>
    </location>
</feature>
<evidence type="ECO:0000313" key="5">
    <source>
        <dbReference type="EMBL" id="MTW18278.1"/>
    </source>
</evidence>
<feature type="compositionally biased region" description="Low complexity" evidence="2">
    <location>
        <begin position="32"/>
        <end position="55"/>
    </location>
</feature>
<feature type="compositionally biased region" description="Low complexity" evidence="2">
    <location>
        <begin position="68"/>
        <end position="77"/>
    </location>
</feature>
<dbReference type="PANTHER" id="PTHR11461">
    <property type="entry name" value="SERINE PROTEASE INHIBITOR, SERPIN"/>
    <property type="match status" value="1"/>
</dbReference>
<dbReference type="RefSeq" id="WP_155480755.1">
    <property type="nucleotide sequence ID" value="NZ_WNKV01000016.1"/>
</dbReference>
<comment type="similarity">
    <text evidence="1">Belongs to the serpin family.</text>
</comment>
<dbReference type="GO" id="GO:0004867">
    <property type="term" value="F:serine-type endopeptidase inhibitor activity"/>
    <property type="evidence" value="ECO:0007669"/>
    <property type="project" value="InterPro"/>
</dbReference>
<dbReference type="GO" id="GO:0005615">
    <property type="term" value="C:extracellular space"/>
    <property type="evidence" value="ECO:0007669"/>
    <property type="project" value="InterPro"/>
</dbReference>
<dbReference type="EMBL" id="WNKV01000016">
    <property type="protein sequence ID" value="MTW18278.1"/>
    <property type="molecule type" value="Genomic_DNA"/>
</dbReference>